<dbReference type="EMBL" id="CWOW01000008">
    <property type="protein sequence ID" value="CSA54498.1"/>
    <property type="molecule type" value="Genomic_DNA"/>
</dbReference>
<gene>
    <name evidence="1" type="ORF">ERS013165_01844</name>
</gene>
<dbReference type="Proteomes" id="UP000044806">
    <property type="component" value="Unassembled WGS sequence"/>
</dbReference>
<reference evidence="1 2" key="1">
    <citation type="submission" date="2015-07" db="EMBL/GenBank/DDBJ databases">
        <authorList>
            <consortium name="Pathogen Informatics"/>
        </authorList>
    </citation>
    <scope>NUCLEOTIDE SEQUENCE [LARGE SCALE GENOMIC DNA]</scope>
    <source>
        <strain evidence="1 2">A51</strain>
    </source>
</reference>
<evidence type="ECO:0000313" key="1">
    <source>
        <dbReference type="EMBL" id="CSA54498.1"/>
    </source>
</evidence>
<dbReference type="AlphaFoldDB" id="A0A655QH81"/>
<sequence>MTCITAQRVLPSNHTNHRVTCQHHDYGFTFSFKHFDMLFHHVGQFGFDPIWRKQTILNTINLAANASPNQGGTLLRLWDGQLLRLRFCHQRGR</sequence>
<protein>
    <submittedName>
        <fullName evidence="1">Uncharacterized protein</fullName>
    </submittedName>
</protein>
<name>A0A655QH81_VIBCL</name>
<organism evidence="1 2">
    <name type="scientific">Vibrio cholerae</name>
    <dbReference type="NCBI Taxonomy" id="666"/>
    <lineage>
        <taxon>Bacteria</taxon>
        <taxon>Pseudomonadati</taxon>
        <taxon>Pseudomonadota</taxon>
        <taxon>Gammaproteobacteria</taxon>
        <taxon>Vibrionales</taxon>
        <taxon>Vibrionaceae</taxon>
        <taxon>Vibrio</taxon>
    </lineage>
</organism>
<accession>A0A655QH81</accession>
<proteinExistence type="predicted"/>
<evidence type="ECO:0000313" key="2">
    <source>
        <dbReference type="Proteomes" id="UP000044806"/>
    </source>
</evidence>